<protein>
    <submittedName>
        <fullName evidence="3">Uncharacterized protein</fullName>
    </submittedName>
</protein>
<feature type="compositionally biased region" description="Low complexity" evidence="1">
    <location>
        <begin position="77"/>
        <end position="98"/>
    </location>
</feature>
<comment type="caution">
    <text evidence="3">The sequence shown here is derived from an EMBL/GenBank/DDBJ whole genome shotgun (WGS) entry which is preliminary data.</text>
</comment>
<gene>
    <name evidence="3" type="ORF">PRZ48_002814</name>
</gene>
<keyword evidence="2" id="KW-0812">Transmembrane</keyword>
<evidence type="ECO:0000313" key="3">
    <source>
        <dbReference type="EMBL" id="KAK4504851.1"/>
    </source>
</evidence>
<name>A0ABR0EUH6_ZASCE</name>
<dbReference type="EMBL" id="JAXOVC010000002">
    <property type="protein sequence ID" value="KAK4504851.1"/>
    <property type="molecule type" value="Genomic_DNA"/>
</dbReference>
<dbReference type="Proteomes" id="UP001305779">
    <property type="component" value="Unassembled WGS sequence"/>
</dbReference>
<keyword evidence="2" id="KW-0472">Membrane</keyword>
<evidence type="ECO:0000256" key="1">
    <source>
        <dbReference type="SAM" id="MobiDB-lite"/>
    </source>
</evidence>
<feature type="region of interest" description="Disordered" evidence="1">
    <location>
        <begin position="176"/>
        <end position="251"/>
    </location>
</feature>
<organism evidence="3 4">
    <name type="scientific">Zasmidium cellare</name>
    <name type="common">Wine cellar mold</name>
    <name type="synonym">Racodium cellare</name>
    <dbReference type="NCBI Taxonomy" id="395010"/>
    <lineage>
        <taxon>Eukaryota</taxon>
        <taxon>Fungi</taxon>
        <taxon>Dikarya</taxon>
        <taxon>Ascomycota</taxon>
        <taxon>Pezizomycotina</taxon>
        <taxon>Dothideomycetes</taxon>
        <taxon>Dothideomycetidae</taxon>
        <taxon>Mycosphaerellales</taxon>
        <taxon>Mycosphaerellaceae</taxon>
        <taxon>Zasmidium</taxon>
    </lineage>
</organism>
<feature type="compositionally biased region" description="Basic residues" evidence="1">
    <location>
        <begin position="377"/>
        <end position="386"/>
    </location>
</feature>
<reference evidence="3 4" key="1">
    <citation type="journal article" date="2023" name="G3 (Bethesda)">
        <title>A chromosome-level genome assembly of Zasmidium syzygii isolated from banana leaves.</title>
        <authorList>
            <person name="van Westerhoven A.C."/>
            <person name="Mehrabi R."/>
            <person name="Talebi R."/>
            <person name="Steentjes M.B.F."/>
            <person name="Corcolon B."/>
            <person name="Chong P.A."/>
            <person name="Kema G.H.J."/>
            <person name="Seidl M.F."/>
        </authorList>
    </citation>
    <scope>NUCLEOTIDE SEQUENCE [LARGE SCALE GENOMIC DNA]</scope>
    <source>
        <strain evidence="3 4">P124</strain>
    </source>
</reference>
<keyword evidence="2" id="KW-1133">Transmembrane helix</keyword>
<evidence type="ECO:0000313" key="4">
    <source>
        <dbReference type="Proteomes" id="UP001305779"/>
    </source>
</evidence>
<feature type="compositionally biased region" description="Low complexity" evidence="1">
    <location>
        <begin position="40"/>
        <end position="59"/>
    </location>
</feature>
<sequence>MADQGDYRISALLSTLTASSATSAETDFASTTAGSSRVQSSATENSNARSSSAADGSSSIQWGPAITASPLPSSEANQGNQNQNHNTNSSQDQDSSVSGLSGNAKKVIICTTTIGGTFILALLIYALWRRRRGASYSEIVRFRPHSSNVVLNPMSEDERLTALPIYRQERISIRSSRHPSRLDLAQQSKKLPRMPSSLRKEWRVEEPVDRPSSRPRTPKTPTTQEGRSFLKDATPPSKQVLNEPEQAHMPLNRVSTLSLPLMRHSVQAQPSAPTDIIQEQPQQHESMSPPLSPDSQLDLQHRWSWTNSQAPSTPRIKPPTRTSLTSLRLGSVASWVKSQRHDEEEQQRQAHKRGLSRPLLKNQAIKPVLAPAPTGKKLSKKGKHGRVGSLSSIFKTAPGSAGPQPLSPRVEEGNLSSPEEMSIEMKQKS</sequence>
<feature type="compositionally biased region" description="Basic and acidic residues" evidence="1">
    <location>
        <begin position="339"/>
        <end position="348"/>
    </location>
</feature>
<feature type="compositionally biased region" description="Basic and acidic residues" evidence="1">
    <location>
        <begin position="198"/>
        <end position="212"/>
    </location>
</feature>
<feature type="transmembrane region" description="Helical" evidence="2">
    <location>
        <begin position="107"/>
        <end position="128"/>
    </location>
</feature>
<feature type="compositionally biased region" description="Polar residues" evidence="1">
    <location>
        <begin position="266"/>
        <end position="286"/>
    </location>
</feature>
<accession>A0ABR0EUH6</accession>
<feature type="region of interest" description="Disordered" evidence="1">
    <location>
        <begin position="29"/>
        <end position="98"/>
    </location>
</feature>
<evidence type="ECO:0000256" key="2">
    <source>
        <dbReference type="SAM" id="Phobius"/>
    </source>
</evidence>
<feature type="region of interest" description="Disordered" evidence="1">
    <location>
        <begin position="265"/>
        <end position="297"/>
    </location>
</feature>
<keyword evidence="4" id="KW-1185">Reference proteome</keyword>
<feature type="region of interest" description="Disordered" evidence="1">
    <location>
        <begin position="335"/>
        <end position="429"/>
    </location>
</feature>
<proteinExistence type="predicted"/>
<feature type="region of interest" description="Disordered" evidence="1">
    <location>
        <begin position="306"/>
        <end position="325"/>
    </location>
</feature>